<dbReference type="CDD" id="cd00397">
    <property type="entry name" value="DNA_BRE_C"/>
    <property type="match status" value="1"/>
</dbReference>
<name>D7BJG8_ALLS1</name>
<geneLocation type="plasmid" evidence="3 4">
    <name>pMESIL01</name>
</geneLocation>
<dbReference type="Pfam" id="PF00589">
    <property type="entry name" value="Phage_integrase"/>
    <property type="match status" value="1"/>
</dbReference>
<dbReference type="Proteomes" id="UP000001916">
    <property type="component" value="Plasmid pMESIL01"/>
</dbReference>
<keyword evidence="3" id="KW-0614">Plasmid</keyword>
<organism evidence="3 4">
    <name type="scientific">Allomeiothermus silvanus (strain ATCC 700542 / DSM 9946 / NBRC 106475 / NCIMB 13440 / VI-R2)</name>
    <name type="common">Thermus silvanus</name>
    <dbReference type="NCBI Taxonomy" id="526227"/>
    <lineage>
        <taxon>Bacteria</taxon>
        <taxon>Thermotogati</taxon>
        <taxon>Deinococcota</taxon>
        <taxon>Deinococci</taxon>
        <taxon>Thermales</taxon>
        <taxon>Thermaceae</taxon>
        <taxon>Allomeiothermus</taxon>
    </lineage>
</organism>
<evidence type="ECO:0000313" key="4">
    <source>
        <dbReference type="Proteomes" id="UP000001916"/>
    </source>
</evidence>
<dbReference type="GO" id="GO:0015074">
    <property type="term" value="P:DNA integration"/>
    <property type="evidence" value="ECO:0007669"/>
    <property type="project" value="InterPro"/>
</dbReference>
<evidence type="ECO:0000259" key="2">
    <source>
        <dbReference type="PROSITE" id="PS51898"/>
    </source>
</evidence>
<dbReference type="Gene3D" id="1.10.443.10">
    <property type="entry name" value="Intergrase catalytic core"/>
    <property type="match status" value="1"/>
</dbReference>
<sequence length="314" mass="35820">MLLPASPLDDPQARQEWVARALATWDRQALGEAALYASRLFGWHERQTLAVLHNLCYWCREQGYTWPHLPQNALLLFWEEATTHRPPLSPRPLRKDTTLYAWWRGLRRTLEVLAWAGAEMPRLELPPKPQYALVRPYLSEPEFAALLGAARSHPEGRLRRLGVAVLYLLGEAGVWPKELFALRLEDFHPASRVLRVRGEKARTVPLSKEATEALQEYLEDRESIATLAPLPSPYLFVRMTNKKGGLGRPLNMNSLRPLLERACELSGVFPERILGALRWRAVRRYLQQGLPPAEVVRRTGVASVAPLGRERGQR</sequence>
<protein>
    <recommendedName>
        <fullName evidence="2">Tyr recombinase domain-containing protein</fullName>
    </recommendedName>
</protein>
<reference evidence="3 4" key="1">
    <citation type="journal article" date="2010" name="Stand. Genomic Sci.">
        <title>Complete genome sequence of Meiothermus silvanus type strain (VI-R2).</title>
        <authorList>
            <person name="Sikorski J."/>
            <person name="Tindall B.J."/>
            <person name="Lowry S."/>
            <person name="Lucas S."/>
            <person name="Nolan M."/>
            <person name="Copeland A."/>
            <person name="Glavina Del Rio T."/>
            <person name="Tice H."/>
            <person name="Cheng J.F."/>
            <person name="Han C."/>
            <person name="Pitluck S."/>
            <person name="Liolios K."/>
            <person name="Ivanova N."/>
            <person name="Mavromatis K."/>
            <person name="Mikhailova N."/>
            <person name="Pati A."/>
            <person name="Goodwin L."/>
            <person name="Chen A."/>
            <person name="Palaniappan K."/>
            <person name="Land M."/>
            <person name="Hauser L."/>
            <person name="Chang Y.J."/>
            <person name="Jeffries C.D."/>
            <person name="Rohde M."/>
            <person name="Goker M."/>
            <person name="Woyke T."/>
            <person name="Bristow J."/>
            <person name="Eisen J.A."/>
            <person name="Markowitz V."/>
            <person name="Hugenholtz P."/>
            <person name="Kyrpides N.C."/>
            <person name="Klenk H.P."/>
            <person name="Lapidus A."/>
        </authorList>
    </citation>
    <scope>NUCLEOTIDE SEQUENCE [LARGE SCALE GENOMIC DNA]</scope>
    <source>
        <strain evidence="4">ATCC 700542 / DSM 9946 / VI-R2</strain>
        <plasmid evidence="4">Plasmid pMESIL01</plasmid>
    </source>
</reference>
<dbReference type="eggNOG" id="COG4974">
    <property type="taxonomic scope" value="Bacteria"/>
</dbReference>
<dbReference type="InterPro" id="IPR013762">
    <property type="entry name" value="Integrase-like_cat_sf"/>
</dbReference>
<evidence type="ECO:0000313" key="3">
    <source>
        <dbReference type="EMBL" id="ADH65324.1"/>
    </source>
</evidence>
<dbReference type="HOGENOM" id="CLU_868599_0_0_0"/>
<dbReference type="InterPro" id="IPR011010">
    <property type="entry name" value="DNA_brk_join_enz"/>
</dbReference>
<evidence type="ECO:0000256" key="1">
    <source>
        <dbReference type="ARBA" id="ARBA00023172"/>
    </source>
</evidence>
<dbReference type="RefSeq" id="WP_013159801.1">
    <property type="nucleotide sequence ID" value="NC_014213.1"/>
</dbReference>
<dbReference type="GO" id="GO:0006310">
    <property type="term" value="P:DNA recombination"/>
    <property type="evidence" value="ECO:0007669"/>
    <property type="project" value="UniProtKB-KW"/>
</dbReference>
<dbReference type="EMBL" id="CP002043">
    <property type="protein sequence ID" value="ADH65324.1"/>
    <property type="molecule type" value="Genomic_DNA"/>
</dbReference>
<keyword evidence="1" id="KW-0233">DNA recombination</keyword>
<dbReference type="SUPFAM" id="SSF56349">
    <property type="entry name" value="DNA breaking-rejoining enzymes"/>
    <property type="match status" value="1"/>
</dbReference>
<dbReference type="AlphaFoldDB" id="D7BJG8"/>
<proteinExistence type="predicted"/>
<dbReference type="InterPro" id="IPR002104">
    <property type="entry name" value="Integrase_catalytic"/>
</dbReference>
<dbReference type="OrthoDB" id="32534at2"/>
<dbReference type="KEGG" id="msv:Mesil_3524"/>
<dbReference type="GO" id="GO:0003677">
    <property type="term" value="F:DNA binding"/>
    <property type="evidence" value="ECO:0007669"/>
    <property type="project" value="InterPro"/>
</dbReference>
<dbReference type="PROSITE" id="PS51898">
    <property type="entry name" value="TYR_RECOMBINASE"/>
    <property type="match status" value="1"/>
</dbReference>
<feature type="domain" description="Tyr recombinase" evidence="2">
    <location>
        <begin position="133"/>
        <end position="314"/>
    </location>
</feature>
<keyword evidence="4" id="KW-1185">Reference proteome</keyword>
<accession>D7BJG8</accession>
<gene>
    <name evidence="3" type="ORF">Mesil_3524</name>
</gene>